<dbReference type="SUPFAM" id="SSF53822">
    <property type="entry name" value="Periplasmic binding protein-like I"/>
    <property type="match status" value="1"/>
</dbReference>
<protein>
    <submittedName>
        <fullName evidence="6">Transcriptional regulator, LacI family</fullName>
    </submittedName>
</protein>
<dbReference type="PROSITE" id="PS50943">
    <property type="entry name" value="HTH_CROC1"/>
    <property type="match status" value="1"/>
</dbReference>
<keyword evidence="7" id="KW-1185">Reference proteome</keyword>
<dbReference type="EMBL" id="FOQU01000002">
    <property type="protein sequence ID" value="SFI30199.1"/>
    <property type="molecule type" value="Genomic_DNA"/>
</dbReference>
<dbReference type="Proteomes" id="UP000199548">
    <property type="component" value="Unassembled WGS sequence"/>
</dbReference>
<dbReference type="CDD" id="cd06293">
    <property type="entry name" value="PBP1_LacI-like"/>
    <property type="match status" value="1"/>
</dbReference>
<dbReference type="InterPro" id="IPR000843">
    <property type="entry name" value="HTH_LacI"/>
</dbReference>
<keyword evidence="2" id="KW-0238">DNA-binding</keyword>
<sequence length="361" mass="38730">MATDRTTATIHDVAALAGVSTSSVSNVLNGRTDKLSAQTWSRVEDAIRTLSFSPNRVARQLKTGHTPMLGLLVPSTANPMYGQLALNIEAAAQRRFNYRLLLGNTHRDKQQEARMFDDLLSFGVRAVIVISSLDDERHLEKAVSRGLAVVSYDRGAGGDTHSRVDHMSPDNYQAGYLAADHLISHGHRQLAFLLPHGKTVSRGEKIEGFRERVSLCPGASYSASVVEGQVSEAFGDSELADLGFAMASQVAALRPMPTGIVTVNDMLAIGLMSGLTRLGLRVPEDVSVIGMDGLQVSGFVNPGLTSVAMPLAEMADAMVERAIQRSTNPDLPPSDFLFQPVLIARQSVAAPARARKTATTL</sequence>
<dbReference type="CDD" id="cd01392">
    <property type="entry name" value="HTH_LacI"/>
    <property type="match status" value="1"/>
</dbReference>
<dbReference type="InterPro" id="IPR028082">
    <property type="entry name" value="Peripla_BP_I"/>
</dbReference>
<dbReference type="PROSITE" id="PS00356">
    <property type="entry name" value="HTH_LACI_1"/>
    <property type="match status" value="1"/>
</dbReference>
<evidence type="ECO:0000259" key="5">
    <source>
        <dbReference type="PROSITE" id="PS50943"/>
    </source>
</evidence>
<gene>
    <name evidence="6" type="ORF">SAMN05192543_102823</name>
</gene>
<dbReference type="Pfam" id="PF00356">
    <property type="entry name" value="LacI"/>
    <property type="match status" value="1"/>
</dbReference>
<dbReference type="AlphaFoldDB" id="A0A1I3H3D7"/>
<reference evidence="6 7" key="1">
    <citation type="submission" date="2016-10" db="EMBL/GenBank/DDBJ databases">
        <authorList>
            <person name="de Groot N.N."/>
        </authorList>
    </citation>
    <scope>NUCLEOTIDE SEQUENCE [LARGE SCALE GENOMIC DNA]</scope>
    <source>
        <strain evidence="6 7">LMG 23650</strain>
    </source>
</reference>
<feature type="domain" description="HTH lacI-type" evidence="4">
    <location>
        <begin position="8"/>
        <end position="63"/>
    </location>
</feature>
<dbReference type="OrthoDB" id="269117at2"/>
<evidence type="ECO:0000256" key="1">
    <source>
        <dbReference type="ARBA" id="ARBA00023015"/>
    </source>
</evidence>
<evidence type="ECO:0000259" key="4">
    <source>
        <dbReference type="PROSITE" id="PS50932"/>
    </source>
</evidence>
<dbReference type="Pfam" id="PF13377">
    <property type="entry name" value="Peripla_BP_3"/>
    <property type="match status" value="1"/>
</dbReference>
<dbReference type="PANTHER" id="PTHR30146:SF147">
    <property type="entry name" value="HTH-TYPE TRANSCRIPTIONAL REGULATOR DEGA"/>
    <property type="match status" value="1"/>
</dbReference>
<dbReference type="PANTHER" id="PTHR30146">
    <property type="entry name" value="LACI-RELATED TRANSCRIPTIONAL REPRESSOR"/>
    <property type="match status" value="1"/>
</dbReference>
<evidence type="ECO:0000313" key="6">
    <source>
        <dbReference type="EMBL" id="SFI30199.1"/>
    </source>
</evidence>
<dbReference type="InterPro" id="IPR046335">
    <property type="entry name" value="LacI/GalR-like_sensor"/>
</dbReference>
<dbReference type="GO" id="GO:0000976">
    <property type="term" value="F:transcription cis-regulatory region binding"/>
    <property type="evidence" value="ECO:0007669"/>
    <property type="project" value="TreeGrafter"/>
</dbReference>
<dbReference type="Gene3D" id="3.40.50.2300">
    <property type="match status" value="2"/>
</dbReference>
<dbReference type="SUPFAM" id="SSF47413">
    <property type="entry name" value="lambda repressor-like DNA-binding domains"/>
    <property type="match status" value="1"/>
</dbReference>
<feature type="domain" description="HTH cro/C1-type" evidence="5">
    <location>
        <begin position="9"/>
        <end position="57"/>
    </location>
</feature>
<dbReference type="GO" id="GO:0003700">
    <property type="term" value="F:DNA-binding transcription factor activity"/>
    <property type="evidence" value="ECO:0007669"/>
    <property type="project" value="TreeGrafter"/>
</dbReference>
<dbReference type="InterPro" id="IPR010982">
    <property type="entry name" value="Lambda_DNA-bd_dom_sf"/>
</dbReference>
<dbReference type="SMART" id="SM00354">
    <property type="entry name" value="HTH_LACI"/>
    <property type="match status" value="1"/>
</dbReference>
<organism evidence="6 7">
    <name type="scientific">Paraburkholderia megapolitana</name>
    <dbReference type="NCBI Taxonomy" id="420953"/>
    <lineage>
        <taxon>Bacteria</taxon>
        <taxon>Pseudomonadati</taxon>
        <taxon>Pseudomonadota</taxon>
        <taxon>Betaproteobacteria</taxon>
        <taxon>Burkholderiales</taxon>
        <taxon>Burkholderiaceae</taxon>
        <taxon>Paraburkholderia</taxon>
    </lineage>
</organism>
<accession>A0A1I3H3D7</accession>
<dbReference type="PROSITE" id="PS50932">
    <property type="entry name" value="HTH_LACI_2"/>
    <property type="match status" value="1"/>
</dbReference>
<keyword evidence="1" id="KW-0805">Transcription regulation</keyword>
<dbReference type="RefSeq" id="WP_091010747.1">
    <property type="nucleotide sequence ID" value="NZ_CP041745.1"/>
</dbReference>
<dbReference type="STRING" id="420953.SAMN05192543_102823"/>
<dbReference type="InterPro" id="IPR001387">
    <property type="entry name" value="Cro/C1-type_HTH"/>
</dbReference>
<evidence type="ECO:0000256" key="2">
    <source>
        <dbReference type="ARBA" id="ARBA00023125"/>
    </source>
</evidence>
<evidence type="ECO:0000256" key="3">
    <source>
        <dbReference type="ARBA" id="ARBA00023163"/>
    </source>
</evidence>
<evidence type="ECO:0000313" key="7">
    <source>
        <dbReference type="Proteomes" id="UP000199548"/>
    </source>
</evidence>
<dbReference type="Gene3D" id="1.10.260.40">
    <property type="entry name" value="lambda repressor-like DNA-binding domains"/>
    <property type="match status" value="1"/>
</dbReference>
<keyword evidence="3" id="KW-0804">Transcription</keyword>
<proteinExistence type="predicted"/>
<name>A0A1I3H3D7_9BURK</name>